<keyword evidence="3" id="KW-1185">Reference proteome</keyword>
<dbReference type="AlphaFoldDB" id="L0F4E7"/>
<reference evidence="3" key="1">
    <citation type="submission" date="2012-02" db="EMBL/GenBank/DDBJ databases">
        <title>Complete sequence of Desulfitobacterium dichloroeliminans LMG P-21439.</title>
        <authorList>
            <person name="Lucas S."/>
            <person name="Han J."/>
            <person name="Lapidus A."/>
            <person name="Cheng J.-F."/>
            <person name="Goodwin L."/>
            <person name="Pitluck S."/>
            <person name="Peters L."/>
            <person name="Ovchinnikova G."/>
            <person name="Teshima H."/>
            <person name="Detter J.C."/>
            <person name="Han C."/>
            <person name="Tapia R."/>
            <person name="Land M."/>
            <person name="Hauser L."/>
            <person name="Kyrpides N."/>
            <person name="Ivanova N."/>
            <person name="Pagani I."/>
            <person name="Kruse T."/>
            <person name="de Vos W.M."/>
            <person name="Boon N."/>
            <person name="Smidt H."/>
            <person name="Woyke T."/>
        </authorList>
    </citation>
    <scope>NUCLEOTIDE SEQUENCE [LARGE SCALE GENOMIC DNA]</scope>
    <source>
        <strain evidence="3">LMG P-21439 / DCA1</strain>
    </source>
</reference>
<evidence type="ECO:0000313" key="2">
    <source>
        <dbReference type="EMBL" id="AGA67925.1"/>
    </source>
</evidence>
<protein>
    <recommendedName>
        <fullName evidence="4">DUF2680 domain-containing protein</fullName>
    </recommendedName>
</protein>
<dbReference type="EMBL" id="CP003344">
    <property type="protein sequence ID" value="AGA67925.1"/>
    <property type="molecule type" value="Genomic_DNA"/>
</dbReference>
<evidence type="ECO:0000256" key="1">
    <source>
        <dbReference type="SAM" id="SignalP"/>
    </source>
</evidence>
<evidence type="ECO:0008006" key="4">
    <source>
        <dbReference type="Google" id="ProtNLM"/>
    </source>
</evidence>
<feature type="chain" id="PRO_5039733495" description="DUF2680 domain-containing protein" evidence="1">
    <location>
        <begin position="25"/>
        <end position="210"/>
    </location>
</feature>
<dbReference type="OrthoDB" id="1799222at2"/>
<dbReference type="KEGG" id="ddl:Desdi_0379"/>
<dbReference type="Proteomes" id="UP000010797">
    <property type="component" value="Chromosome"/>
</dbReference>
<name>L0F4E7_DESDL</name>
<dbReference type="Pfam" id="PF10925">
    <property type="entry name" value="DUF2680"/>
    <property type="match status" value="1"/>
</dbReference>
<proteinExistence type="predicted"/>
<evidence type="ECO:0000313" key="3">
    <source>
        <dbReference type="Proteomes" id="UP000010797"/>
    </source>
</evidence>
<dbReference type="eggNOG" id="ENOG5033WES">
    <property type="taxonomic scope" value="Bacteria"/>
</dbReference>
<accession>L0F4E7</accession>
<gene>
    <name evidence="2" type="ordered locus">Desdi_0379</name>
</gene>
<dbReference type="HOGENOM" id="CLU_1319223_0_0_9"/>
<dbReference type="InterPro" id="IPR024485">
    <property type="entry name" value="DUF2680"/>
</dbReference>
<feature type="signal peptide" evidence="1">
    <location>
        <begin position="1"/>
        <end position="24"/>
    </location>
</feature>
<dbReference type="RefSeq" id="WP_015260932.1">
    <property type="nucleotide sequence ID" value="NC_019903.1"/>
</dbReference>
<sequence length="210" mass="23116">MKKKIVVGVLSAAMLLGGAAVAWGAEAVDSTKLAEIKALTQEMFSIHQQIVDKEVEAGLLTQEQGDKMKEFMEERQQRSEEALDNGQVEGFGMGMGPRLGMMDRENIKFNEGEPLTEEQIATWVENAQTRLNAQEEAMRSEGKLTEEQIKTWVDAAAAQLEVQEEALRQGTFLPGGMGMHGGKIMIKGEKMIDGEKMLNAEKGLRFSIGL</sequence>
<organism evidence="2 3">
    <name type="scientific">Desulfitobacterium dichloroeliminans (strain LMG P-21439 / DCA1)</name>
    <dbReference type="NCBI Taxonomy" id="871963"/>
    <lineage>
        <taxon>Bacteria</taxon>
        <taxon>Bacillati</taxon>
        <taxon>Bacillota</taxon>
        <taxon>Clostridia</taxon>
        <taxon>Eubacteriales</taxon>
        <taxon>Desulfitobacteriaceae</taxon>
        <taxon>Desulfitobacterium</taxon>
    </lineage>
</organism>
<keyword evidence="1" id="KW-0732">Signal</keyword>